<organism evidence="2 3">
    <name type="scientific">Amycolatopsis jiangsuensis</name>
    <dbReference type="NCBI Taxonomy" id="1181879"/>
    <lineage>
        <taxon>Bacteria</taxon>
        <taxon>Bacillati</taxon>
        <taxon>Actinomycetota</taxon>
        <taxon>Actinomycetes</taxon>
        <taxon>Pseudonocardiales</taxon>
        <taxon>Pseudonocardiaceae</taxon>
        <taxon>Amycolatopsis</taxon>
    </lineage>
</organism>
<keyword evidence="3" id="KW-1185">Reference proteome</keyword>
<protein>
    <submittedName>
        <fullName evidence="2">Uncharacterized protein</fullName>
    </submittedName>
</protein>
<dbReference type="EMBL" id="JACHMG010000001">
    <property type="protein sequence ID" value="MBB4685995.1"/>
    <property type="molecule type" value="Genomic_DNA"/>
</dbReference>
<gene>
    <name evidence="2" type="ORF">BJY18_003480</name>
</gene>
<sequence length="43" mass="4591">MIRPVVVRGGQSPAADDRDLMQGTRSALPDIEVVKVTGNEGVR</sequence>
<accession>A0A840IX42</accession>
<proteinExistence type="predicted"/>
<evidence type="ECO:0000256" key="1">
    <source>
        <dbReference type="SAM" id="MobiDB-lite"/>
    </source>
</evidence>
<dbReference type="RefSeq" id="WP_281393676.1">
    <property type="nucleotide sequence ID" value="NZ_JACHMG010000001.1"/>
</dbReference>
<dbReference type="Proteomes" id="UP000581769">
    <property type="component" value="Unassembled WGS sequence"/>
</dbReference>
<feature type="region of interest" description="Disordered" evidence="1">
    <location>
        <begin position="1"/>
        <end position="26"/>
    </location>
</feature>
<evidence type="ECO:0000313" key="2">
    <source>
        <dbReference type="EMBL" id="MBB4685995.1"/>
    </source>
</evidence>
<evidence type="ECO:0000313" key="3">
    <source>
        <dbReference type="Proteomes" id="UP000581769"/>
    </source>
</evidence>
<comment type="caution">
    <text evidence="2">The sequence shown here is derived from an EMBL/GenBank/DDBJ whole genome shotgun (WGS) entry which is preliminary data.</text>
</comment>
<name>A0A840IX42_9PSEU</name>
<dbReference type="AlphaFoldDB" id="A0A840IX42"/>
<reference evidence="2 3" key="1">
    <citation type="submission" date="2020-08" db="EMBL/GenBank/DDBJ databases">
        <title>Sequencing the genomes of 1000 actinobacteria strains.</title>
        <authorList>
            <person name="Klenk H.-P."/>
        </authorList>
    </citation>
    <scope>NUCLEOTIDE SEQUENCE [LARGE SCALE GENOMIC DNA]</scope>
    <source>
        <strain evidence="2 3">DSM 45859</strain>
    </source>
</reference>